<evidence type="ECO:0000313" key="2">
    <source>
        <dbReference type="Proteomes" id="UP000009232"/>
    </source>
</evidence>
<gene>
    <name evidence="1" type="ordered locus">Thicy_0942</name>
</gene>
<proteinExistence type="predicted"/>
<dbReference type="HOGENOM" id="CLU_1293848_0_0_6"/>
<accession>F6DCX3</accession>
<name>F6DCX3_THICA</name>
<dbReference type="STRING" id="717773.Thicy_0942"/>
<dbReference type="KEGG" id="tcy:Thicy_0942"/>
<protein>
    <submittedName>
        <fullName evidence="1">Uncharacterized protein</fullName>
    </submittedName>
</protein>
<dbReference type="AlphaFoldDB" id="F6DCX3"/>
<reference evidence="1 2" key="1">
    <citation type="submission" date="2011-05" db="EMBL/GenBank/DDBJ databases">
        <title>Complete sequence of Thioalkalimicrobium cyclicum ALM1.</title>
        <authorList>
            <consortium name="US DOE Joint Genome Institute"/>
            <person name="Lucas S."/>
            <person name="Han J."/>
            <person name="Lapidus A."/>
            <person name="Cheng J.-F."/>
            <person name="Goodwin L."/>
            <person name="Pitluck S."/>
            <person name="Peters L."/>
            <person name="Mikhailova N."/>
            <person name="Davenport K."/>
            <person name="Han C."/>
            <person name="Tapia R."/>
            <person name="Land M."/>
            <person name="Hauser L."/>
            <person name="Kyrpides N."/>
            <person name="Ivanova N."/>
            <person name="Pagani I."/>
            <person name="Kappler U."/>
            <person name="Woyke T."/>
        </authorList>
    </citation>
    <scope>NUCLEOTIDE SEQUENCE [LARGE SCALE GENOMIC DNA]</scope>
    <source>
        <strain evidence="2">DSM 14477 / JCM 11371 / ALM1</strain>
    </source>
</reference>
<dbReference type="RefSeq" id="WP_013835487.1">
    <property type="nucleotide sequence ID" value="NC_015581.1"/>
</dbReference>
<dbReference type="EMBL" id="CP002776">
    <property type="protein sequence ID" value="AEG31709.1"/>
    <property type="molecule type" value="Genomic_DNA"/>
</dbReference>
<dbReference type="Proteomes" id="UP000009232">
    <property type="component" value="Chromosome"/>
</dbReference>
<dbReference type="OrthoDB" id="6879152at2"/>
<keyword evidence="2" id="KW-1185">Reference proteome</keyword>
<sequence>MSLPIYPSFFEVLKNLRQYENIGSLYTQNLFRDWRLRQNRLTWPTASLFHPVFINPFAVQGLISSRTLSKRGNFLMHRLGTFQTGDWDQNLRPLNEHNLFHRFKQRFEEQCPWHELDDFKKLTTKEQQQAFLRRGQEVDELFESLKSKGCQWSPDILRINIGRDGQIIRNSRGLHRSILLQILGQTRMPAYIHVIHKDFDLIKINDVLLQQNQ</sequence>
<evidence type="ECO:0000313" key="1">
    <source>
        <dbReference type="EMBL" id="AEG31709.1"/>
    </source>
</evidence>
<organism evidence="1 2">
    <name type="scientific">Thiomicrospira cyclica (strain DSM 14477 / JCM 11371 / ALM1)</name>
    <name type="common">Thioalkalimicrobium cyclicum</name>
    <dbReference type="NCBI Taxonomy" id="717773"/>
    <lineage>
        <taxon>Bacteria</taxon>
        <taxon>Pseudomonadati</taxon>
        <taxon>Pseudomonadota</taxon>
        <taxon>Gammaproteobacteria</taxon>
        <taxon>Thiotrichales</taxon>
        <taxon>Piscirickettsiaceae</taxon>
        <taxon>Thiomicrospira</taxon>
    </lineage>
</organism>